<feature type="domain" description="Cyclic nucleotide-binding" evidence="1">
    <location>
        <begin position="37"/>
        <end position="121"/>
    </location>
</feature>
<dbReference type="EMBL" id="SJPE01000005">
    <property type="protein sequence ID" value="TBX69903.1"/>
    <property type="molecule type" value="Genomic_DNA"/>
</dbReference>
<dbReference type="Gene3D" id="2.60.120.10">
    <property type="entry name" value="Jelly Rolls"/>
    <property type="match status" value="1"/>
</dbReference>
<organism evidence="2 3">
    <name type="scientific">Flavobacterium silvisoli</name>
    <dbReference type="NCBI Taxonomy" id="2529433"/>
    <lineage>
        <taxon>Bacteria</taxon>
        <taxon>Pseudomonadati</taxon>
        <taxon>Bacteroidota</taxon>
        <taxon>Flavobacteriia</taxon>
        <taxon>Flavobacteriales</taxon>
        <taxon>Flavobacteriaceae</taxon>
        <taxon>Flavobacterium</taxon>
    </lineage>
</organism>
<name>A0A4Q9Z763_9FLAO</name>
<dbReference type="AlphaFoldDB" id="A0A4Q9Z763"/>
<dbReference type="SUPFAM" id="SSF51206">
    <property type="entry name" value="cAMP-binding domain-like"/>
    <property type="match status" value="1"/>
</dbReference>
<protein>
    <submittedName>
        <fullName evidence="2">Crp/Fnr family transcriptional regulator</fullName>
    </submittedName>
</protein>
<evidence type="ECO:0000313" key="3">
    <source>
        <dbReference type="Proteomes" id="UP000293300"/>
    </source>
</evidence>
<accession>A0A4Q9Z763</accession>
<dbReference type="Pfam" id="PF00027">
    <property type="entry name" value="cNMP_binding"/>
    <property type="match status" value="1"/>
</dbReference>
<dbReference type="RefSeq" id="WP_131475632.1">
    <property type="nucleotide sequence ID" value="NZ_SJPE01000005.1"/>
</dbReference>
<evidence type="ECO:0000259" key="1">
    <source>
        <dbReference type="Pfam" id="PF00027"/>
    </source>
</evidence>
<keyword evidence="3" id="KW-1185">Reference proteome</keyword>
<gene>
    <name evidence="2" type="ORF">EZL74_05665</name>
</gene>
<dbReference type="Proteomes" id="UP000293300">
    <property type="component" value="Unassembled WGS sequence"/>
</dbReference>
<dbReference type="OrthoDB" id="1092431at2"/>
<reference evidence="2 3" key="1">
    <citation type="submission" date="2019-02" db="EMBL/GenBank/DDBJ databases">
        <title>Flavobacterium sp. RD-2-33 isolated from forest soil.</title>
        <authorList>
            <person name="Chaudhary D.K."/>
        </authorList>
    </citation>
    <scope>NUCLEOTIDE SEQUENCE [LARGE SCALE GENOMIC DNA]</scope>
    <source>
        <strain evidence="2 3">RD-2-33</strain>
    </source>
</reference>
<dbReference type="InterPro" id="IPR014710">
    <property type="entry name" value="RmlC-like_jellyroll"/>
</dbReference>
<proteinExistence type="predicted"/>
<dbReference type="InterPro" id="IPR018490">
    <property type="entry name" value="cNMP-bd_dom_sf"/>
</dbReference>
<comment type="caution">
    <text evidence="2">The sequence shown here is derived from an EMBL/GenBank/DDBJ whole genome shotgun (WGS) entry which is preliminary data.</text>
</comment>
<evidence type="ECO:0000313" key="2">
    <source>
        <dbReference type="EMBL" id="TBX69903.1"/>
    </source>
</evidence>
<dbReference type="InterPro" id="IPR000595">
    <property type="entry name" value="cNMP-bd_dom"/>
</dbReference>
<sequence>METAAAISQFTDHIRTVVDLRDDEAALLASSVTFATLQPKEFLFTAGQVSSHMRYIASGCMRSYYLTEDSEEHTLQIGVEHWWINDLYSYLTQQPSRMYLQALEPTLVLQIHRDVLEKLYREIPAMNTFFRLKIQSGYVALQERTLDNMSTDTFEKYVKFCTQYRHIEQRVPQYIIASYLGTTPENLSYLRKKYASRLS</sequence>